<accession>A0AAE0KBC6</accession>
<keyword evidence="2" id="KW-0227">DNA damage</keyword>
<dbReference type="GO" id="GO:0005634">
    <property type="term" value="C:nucleus"/>
    <property type="evidence" value="ECO:0007669"/>
    <property type="project" value="UniProtKB-SubCell"/>
</dbReference>
<feature type="compositionally biased region" description="Basic and acidic residues" evidence="5">
    <location>
        <begin position="165"/>
        <end position="214"/>
    </location>
</feature>
<keyword evidence="8" id="KW-1185">Reference proteome</keyword>
<dbReference type="PANTHER" id="PTHR15272:SF0">
    <property type="entry name" value="CHROMATIN ASSEMBLY FACTOR 1 SUBUNIT A"/>
    <property type="match status" value="1"/>
</dbReference>
<feature type="region of interest" description="Disordered" evidence="5">
    <location>
        <begin position="165"/>
        <end position="257"/>
    </location>
</feature>
<dbReference type="Proteomes" id="UP001287356">
    <property type="component" value="Unassembled WGS sequence"/>
</dbReference>
<feature type="domain" description="Chromatin assembly factor 1 subunit A dimerization" evidence="6">
    <location>
        <begin position="378"/>
        <end position="452"/>
    </location>
</feature>
<comment type="caution">
    <text evidence="7">The sequence shown here is derived from an EMBL/GenBank/DDBJ whole genome shotgun (WGS) entry which is preliminary data.</text>
</comment>
<dbReference type="PANTHER" id="PTHR15272">
    <property type="entry name" value="CHROMATIN ASSEMBLY FACTOR 1 SUBUNIT A CAF-1 SUBUNIT A"/>
    <property type="match status" value="1"/>
</dbReference>
<feature type="region of interest" description="Disordered" evidence="5">
    <location>
        <begin position="23"/>
        <end position="150"/>
    </location>
</feature>
<feature type="region of interest" description="Disordered" evidence="5">
    <location>
        <begin position="424"/>
        <end position="458"/>
    </location>
</feature>
<comment type="subcellular location">
    <subcellularLocation>
        <location evidence="1">Nucleus</location>
    </subcellularLocation>
</comment>
<evidence type="ECO:0000256" key="5">
    <source>
        <dbReference type="SAM" id="MobiDB-lite"/>
    </source>
</evidence>
<reference evidence="7" key="1">
    <citation type="journal article" date="2023" name="Mol. Phylogenet. Evol.">
        <title>Genome-scale phylogeny and comparative genomics of the fungal order Sordariales.</title>
        <authorList>
            <person name="Hensen N."/>
            <person name="Bonometti L."/>
            <person name="Westerberg I."/>
            <person name="Brannstrom I.O."/>
            <person name="Guillou S."/>
            <person name="Cros-Aarteil S."/>
            <person name="Calhoun S."/>
            <person name="Haridas S."/>
            <person name="Kuo A."/>
            <person name="Mondo S."/>
            <person name="Pangilinan J."/>
            <person name="Riley R."/>
            <person name="LaButti K."/>
            <person name="Andreopoulos B."/>
            <person name="Lipzen A."/>
            <person name="Chen C."/>
            <person name="Yan M."/>
            <person name="Daum C."/>
            <person name="Ng V."/>
            <person name="Clum A."/>
            <person name="Steindorff A."/>
            <person name="Ohm R.A."/>
            <person name="Martin F."/>
            <person name="Silar P."/>
            <person name="Natvig D.O."/>
            <person name="Lalanne C."/>
            <person name="Gautier V."/>
            <person name="Ament-Velasquez S.L."/>
            <person name="Kruys A."/>
            <person name="Hutchinson M.I."/>
            <person name="Powell A.J."/>
            <person name="Barry K."/>
            <person name="Miller A.N."/>
            <person name="Grigoriev I.V."/>
            <person name="Debuchy R."/>
            <person name="Gladieux P."/>
            <person name="Hiltunen Thoren M."/>
            <person name="Johannesson H."/>
        </authorList>
    </citation>
    <scope>NUCLEOTIDE SEQUENCE</scope>
    <source>
        <strain evidence="7">CBS 958.72</strain>
    </source>
</reference>
<dbReference type="EMBL" id="JAULSN010000004">
    <property type="protein sequence ID" value="KAK3373608.1"/>
    <property type="molecule type" value="Genomic_DNA"/>
</dbReference>
<sequence length="640" mass="70369">MPRFVTSADSSGRKRNLMDYLQPTTSESQDFSAKAHGSDVENSLSDKENVFSTNAPGNASSPVKSNAGLTESGSSPLDQNTPSPNPTPSRASSHNPIITVPILATNTLPVQSSITTTTTGKAAAPKSSTSEPPVKKKRLSEEEKAAKIKADEARRLERELREQLREQKKREKEEAEKQKAELRAAKAAEKEAEKKRLADEKEKKKREREEEEARKAKKAGNQMKLTNLFKVAPFTPGKVRPQPRLENVDDSSSAGTSSKAAMKDISVYKQMFQPFFVKDHVTLASSPFGMDDETRDAKSKILDEYLEGKRGEFIPGAFNPSDALQIPFPVRRGRVYPSVRKIMAEYGDSSSTPVDLTTESQNTQIRHTRDALKTVPLKSLKFREDVRPPYIGTISGLPPGVKSLRKVARNPLARNILPLNYDYDSEAEWQEEDGEDVEDLEEEEEDADNDSDVDSLIDDSEDAPARLVFSGGMEPESTGLCWEDNKRLNSVPDVCKFRMEVILESLDQHCAINPFETAYWETTPSAVVPAADPVASVPPGIPQPTSNSRPAPMAPPPAPSDAFHTPAVGAATTKKPPQPLSVALQVQLKDLIRSKPNLSKVGVIELFASEHENCSRAQIKTSWDAIAQKNGKSWKVKGEA</sequence>
<proteinExistence type="predicted"/>
<evidence type="ECO:0000256" key="1">
    <source>
        <dbReference type="ARBA" id="ARBA00004123"/>
    </source>
</evidence>
<dbReference type="InterPro" id="IPR022043">
    <property type="entry name" value="CAF1A_DD"/>
</dbReference>
<evidence type="ECO:0000313" key="7">
    <source>
        <dbReference type="EMBL" id="KAK3373608.1"/>
    </source>
</evidence>
<dbReference type="GO" id="GO:0033186">
    <property type="term" value="C:CAF-1 complex"/>
    <property type="evidence" value="ECO:0007669"/>
    <property type="project" value="TreeGrafter"/>
</dbReference>
<feature type="compositionally biased region" description="Basic and acidic residues" evidence="5">
    <location>
        <begin position="36"/>
        <end position="49"/>
    </location>
</feature>
<feature type="compositionally biased region" description="Low complexity" evidence="5">
    <location>
        <begin position="112"/>
        <end position="130"/>
    </location>
</feature>
<dbReference type="AlphaFoldDB" id="A0AAE0KBC6"/>
<gene>
    <name evidence="7" type="ORF">B0T24DRAFT_553088</name>
</gene>
<dbReference type="GO" id="GO:0006334">
    <property type="term" value="P:nucleosome assembly"/>
    <property type="evidence" value="ECO:0007669"/>
    <property type="project" value="TreeGrafter"/>
</dbReference>
<keyword evidence="4" id="KW-0539">Nucleus</keyword>
<dbReference type="Pfam" id="PF12253">
    <property type="entry name" value="CAF1A_dimeriz"/>
    <property type="match status" value="1"/>
</dbReference>
<keyword evidence="3" id="KW-0234">DNA repair</keyword>
<organism evidence="7 8">
    <name type="scientific">Lasiosphaeria ovina</name>
    <dbReference type="NCBI Taxonomy" id="92902"/>
    <lineage>
        <taxon>Eukaryota</taxon>
        <taxon>Fungi</taxon>
        <taxon>Dikarya</taxon>
        <taxon>Ascomycota</taxon>
        <taxon>Pezizomycotina</taxon>
        <taxon>Sordariomycetes</taxon>
        <taxon>Sordariomycetidae</taxon>
        <taxon>Sordariales</taxon>
        <taxon>Lasiosphaeriaceae</taxon>
        <taxon>Lasiosphaeria</taxon>
    </lineage>
</organism>
<evidence type="ECO:0000313" key="8">
    <source>
        <dbReference type="Proteomes" id="UP001287356"/>
    </source>
</evidence>
<evidence type="ECO:0000259" key="6">
    <source>
        <dbReference type="Pfam" id="PF12253"/>
    </source>
</evidence>
<feature type="compositionally biased region" description="Polar residues" evidence="5">
    <location>
        <begin position="50"/>
        <end position="96"/>
    </location>
</feature>
<evidence type="ECO:0000256" key="2">
    <source>
        <dbReference type="ARBA" id="ARBA00022763"/>
    </source>
</evidence>
<protein>
    <submittedName>
        <fullName evidence="7">Chromatin assembly factor 1 subunit A-domain-containing protein</fullName>
    </submittedName>
</protein>
<evidence type="ECO:0000256" key="3">
    <source>
        <dbReference type="ARBA" id="ARBA00023204"/>
    </source>
</evidence>
<feature type="compositionally biased region" description="Basic and acidic residues" evidence="5">
    <location>
        <begin position="139"/>
        <end position="150"/>
    </location>
</feature>
<feature type="region of interest" description="Disordered" evidence="5">
    <location>
        <begin position="539"/>
        <end position="576"/>
    </location>
</feature>
<reference evidence="7" key="2">
    <citation type="submission" date="2023-06" db="EMBL/GenBank/DDBJ databases">
        <authorList>
            <consortium name="Lawrence Berkeley National Laboratory"/>
            <person name="Haridas S."/>
            <person name="Hensen N."/>
            <person name="Bonometti L."/>
            <person name="Westerberg I."/>
            <person name="Brannstrom I.O."/>
            <person name="Guillou S."/>
            <person name="Cros-Aarteil S."/>
            <person name="Calhoun S."/>
            <person name="Kuo A."/>
            <person name="Mondo S."/>
            <person name="Pangilinan J."/>
            <person name="Riley R."/>
            <person name="Labutti K."/>
            <person name="Andreopoulos B."/>
            <person name="Lipzen A."/>
            <person name="Chen C."/>
            <person name="Yanf M."/>
            <person name="Daum C."/>
            <person name="Ng V."/>
            <person name="Clum A."/>
            <person name="Steindorff A."/>
            <person name="Ohm R."/>
            <person name="Martin F."/>
            <person name="Silar P."/>
            <person name="Natvig D."/>
            <person name="Lalanne C."/>
            <person name="Gautier V."/>
            <person name="Ament-Velasquez S.L."/>
            <person name="Kruys A."/>
            <person name="Hutchinson M.I."/>
            <person name="Powell A.J."/>
            <person name="Barry K."/>
            <person name="Miller A.N."/>
            <person name="Grigoriev I.V."/>
            <person name="Debuchy R."/>
            <person name="Gladieux P."/>
            <person name="Thoren M.H."/>
            <person name="Johannesson H."/>
        </authorList>
    </citation>
    <scope>NUCLEOTIDE SEQUENCE</scope>
    <source>
        <strain evidence="7">CBS 958.72</strain>
    </source>
</reference>
<evidence type="ECO:0000256" key="4">
    <source>
        <dbReference type="ARBA" id="ARBA00023242"/>
    </source>
</evidence>
<name>A0AAE0KBC6_9PEZI</name>
<dbReference type="GO" id="GO:0006281">
    <property type="term" value="P:DNA repair"/>
    <property type="evidence" value="ECO:0007669"/>
    <property type="project" value="UniProtKB-KW"/>
</dbReference>